<evidence type="ECO:0000256" key="19">
    <source>
        <dbReference type="SAM" id="MobiDB-lite"/>
    </source>
</evidence>
<feature type="binding site" evidence="18">
    <location>
        <begin position="84"/>
        <end position="85"/>
    </location>
    <ligand>
        <name>UDP-N-acetyl-alpha-D-glucosamine</name>
        <dbReference type="ChEBI" id="CHEBI:57705"/>
    </ligand>
</feature>
<dbReference type="InterPro" id="IPR025877">
    <property type="entry name" value="MobA-like_NTP_Trfase"/>
</dbReference>
<feature type="binding site" evidence="18">
    <location>
        <position position="429"/>
    </location>
    <ligand>
        <name>acetyl-CoA</name>
        <dbReference type="ChEBI" id="CHEBI:57288"/>
    </ligand>
</feature>
<feature type="binding site" evidence="18">
    <location>
        <position position="109"/>
    </location>
    <ligand>
        <name>Mg(2+)</name>
        <dbReference type="ChEBI" id="CHEBI:18420"/>
    </ligand>
</feature>
<comment type="caution">
    <text evidence="21">The sequence shown here is derived from an EMBL/GenBank/DDBJ whole genome shotgun (WGS) entry which is preliminary data.</text>
</comment>
<comment type="pathway">
    <text evidence="18">Bacterial outer membrane biogenesis; LPS lipid A biosynthesis.</text>
</comment>
<dbReference type="GO" id="GO:0009245">
    <property type="term" value="P:lipid A biosynthetic process"/>
    <property type="evidence" value="ECO:0007669"/>
    <property type="project" value="UniProtKB-UniRule"/>
</dbReference>
<comment type="function">
    <text evidence="17 18">Catalyzes the last two sequential reactions in the de novo biosynthetic pathway for UDP-N-acetylglucosamine (UDP-GlcNAc). The C-terminal domain catalyzes the transfer of acetyl group from acetyl coenzyme A to glucosamine-1-phosphate (GlcN-1-P) to produce N-acetylglucosamine-1-phosphate (GlcNAc-1-P), which is converted into UDP-GlcNAc by the transfer of uridine 5-monophosphate (from uridine 5-triphosphate), a reaction catalyzed by the N-terminal domain.</text>
</comment>
<dbReference type="RefSeq" id="WP_142257882.1">
    <property type="nucleotide sequence ID" value="NZ_BMPV01000004.1"/>
</dbReference>
<comment type="similarity">
    <text evidence="2 18">In the C-terminal section; belongs to the transferase hexapeptide repeat family.</text>
</comment>
<dbReference type="CDD" id="cd02540">
    <property type="entry name" value="GT2_GlmU_N_bac"/>
    <property type="match status" value="1"/>
</dbReference>
<comment type="caution">
    <text evidence="18">Lacks conserved residue(s) required for the propagation of feature annotation.</text>
</comment>
<dbReference type="GO" id="GO:0006048">
    <property type="term" value="P:UDP-N-acetylglucosamine biosynthetic process"/>
    <property type="evidence" value="ECO:0007669"/>
    <property type="project" value="UniProtKB-UniPathway"/>
</dbReference>
<evidence type="ECO:0000256" key="8">
    <source>
        <dbReference type="ARBA" id="ARBA00022737"/>
    </source>
</evidence>
<keyword evidence="9 18" id="KW-0460">Magnesium</keyword>
<keyword evidence="12 18" id="KW-0511">Multifunctional enzyme</keyword>
<feature type="region of interest" description="Linker" evidence="18">
    <location>
        <begin position="237"/>
        <end position="257"/>
    </location>
</feature>
<feature type="binding site" evidence="18">
    <location>
        <position position="161"/>
    </location>
    <ligand>
        <name>UDP-N-acetyl-alpha-D-glucosamine</name>
        <dbReference type="ChEBI" id="CHEBI:57705"/>
    </ligand>
</feature>
<comment type="subunit">
    <text evidence="18">Homotrimer.</text>
</comment>
<dbReference type="Gene3D" id="3.90.550.10">
    <property type="entry name" value="Spore Coat Polysaccharide Biosynthesis Protein SpsA, Chain A"/>
    <property type="match status" value="1"/>
</dbReference>
<evidence type="ECO:0000256" key="4">
    <source>
        <dbReference type="ARBA" id="ARBA00022490"/>
    </source>
</evidence>
<feature type="binding site" evidence="18">
    <location>
        <position position="386"/>
    </location>
    <ligand>
        <name>acetyl-CoA</name>
        <dbReference type="ChEBI" id="CHEBI:57288"/>
    </ligand>
</feature>
<evidence type="ECO:0000256" key="17">
    <source>
        <dbReference type="ARBA" id="ARBA00049628"/>
    </source>
</evidence>
<dbReference type="NCBIfam" id="TIGR01173">
    <property type="entry name" value="glmU"/>
    <property type="match status" value="1"/>
</dbReference>
<feature type="domain" description="MobA-like NTP transferase" evidence="20">
    <location>
        <begin position="9"/>
        <end position="152"/>
    </location>
</feature>
<gene>
    <name evidence="18" type="primary">glmU</name>
    <name evidence="21" type="ORF">FHX40_0242</name>
</gene>
<reference evidence="21 22" key="1">
    <citation type="submission" date="2019-06" db="EMBL/GenBank/DDBJ databases">
        <title>Sequencing the genomes of 1000 actinobacteria strains.</title>
        <authorList>
            <person name="Klenk H.-P."/>
        </authorList>
    </citation>
    <scope>NUCLEOTIDE SEQUENCE [LARGE SCALE GENOMIC DNA]</scope>
    <source>
        <strain evidence="21 22">DSM 43186</strain>
    </source>
</reference>
<keyword evidence="11 18" id="KW-0573">Peptidoglycan synthesis</keyword>
<dbReference type="OrthoDB" id="9775031at2"/>
<keyword evidence="4 18" id="KW-0963">Cytoplasm</keyword>
<feature type="binding site" evidence="18">
    <location>
        <position position="446"/>
    </location>
    <ligand>
        <name>acetyl-CoA</name>
        <dbReference type="ChEBI" id="CHEBI:57288"/>
    </ligand>
</feature>
<dbReference type="GO" id="GO:0008360">
    <property type="term" value="P:regulation of cell shape"/>
    <property type="evidence" value="ECO:0007669"/>
    <property type="project" value="UniProtKB-KW"/>
</dbReference>
<proteinExistence type="inferred from homology"/>
<dbReference type="GO" id="GO:0019134">
    <property type="term" value="F:glucosamine-1-phosphate N-acetyltransferase activity"/>
    <property type="evidence" value="ECO:0007669"/>
    <property type="project" value="UniProtKB-UniRule"/>
</dbReference>
<feature type="active site" description="Proton acceptor" evidence="18">
    <location>
        <position position="369"/>
    </location>
</feature>
<comment type="pathway">
    <text evidence="18">Nucleotide-sugar biosynthesis; UDP-N-acetyl-alpha-D-glucosamine biosynthesis; UDP-N-acetyl-alpha-D-glucosamine from N-acetyl-alpha-D-glucosamine 1-phosphate: step 1/1.</text>
</comment>
<feature type="compositionally biased region" description="Basic and acidic residues" evidence="19">
    <location>
        <begin position="479"/>
        <end position="493"/>
    </location>
</feature>
<keyword evidence="13 18" id="KW-0012">Acyltransferase</keyword>
<evidence type="ECO:0000256" key="14">
    <source>
        <dbReference type="ARBA" id="ARBA00023316"/>
    </source>
</evidence>
<dbReference type="UniPathway" id="UPA00973"/>
<keyword evidence="22" id="KW-1185">Reference proteome</keyword>
<comment type="catalytic activity">
    <reaction evidence="16 18">
        <text>N-acetyl-alpha-D-glucosamine 1-phosphate + UTP + H(+) = UDP-N-acetyl-alpha-D-glucosamine + diphosphate</text>
        <dbReference type="Rhea" id="RHEA:13509"/>
        <dbReference type="ChEBI" id="CHEBI:15378"/>
        <dbReference type="ChEBI" id="CHEBI:33019"/>
        <dbReference type="ChEBI" id="CHEBI:46398"/>
        <dbReference type="ChEBI" id="CHEBI:57705"/>
        <dbReference type="ChEBI" id="CHEBI:57776"/>
        <dbReference type="EC" id="2.7.7.23"/>
    </reaction>
</comment>
<evidence type="ECO:0000256" key="5">
    <source>
        <dbReference type="ARBA" id="ARBA00022679"/>
    </source>
</evidence>
<keyword evidence="14 18" id="KW-0961">Cell wall biogenesis/degradation</keyword>
<dbReference type="GO" id="GO:0016020">
    <property type="term" value="C:membrane"/>
    <property type="evidence" value="ECO:0007669"/>
    <property type="project" value="GOC"/>
</dbReference>
<dbReference type="InterPro" id="IPR001451">
    <property type="entry name" value="Hexapep"/>
</dbReference>
<dbReference type="CDD" id="cd03353">
    <property type="entry name" value="LbH_GlmU_C"/>
    <property type="match status" value="1"/>
</dbReference>
<evidence type="ECO:0000256" key="6">
    <source>
        <dbReference type="ARBA" id="ARBA00022695"/>
    </source>
</evidence>
<evidence type="ECO:0000256" key="13">
    <source>
        <dbReference type="ARBA" id="ARBA00023315"/>
    </source>
</evidence>
<keyword evidence="5 18" id="KW-0808">Transferase</keyword>
<feature type="binding site" evidence="18">
    <location>
        <position position="372"/>
    </location>
    <ligand>
        <name>UDP-N-acetyl-alpha-D-glucosamine</name>
        <dbReference type="ChEBI" id="CHEBI:57705"/>
    </ligand>
</feature>
<dbReference type="PANTHER" id="PTHR43584">
    <property type="entry name" value="NUCLEOTIDYL TRANSFERASE"/>
    <property type="match status" value="1"/>
</dbReference>
<organism evidence="21 22">
    <name type="scientific">Thermopolyspora flexuosa</name>
    <dbReference type="NCBI Taxonomy" id="103836"/>
    <lineage>
        <taxon>Bacteria</taxon>
        <taxon>Bacillati</taxon>
        <taxon>Actinomycetota</taxon>
        <taxon>Actinomycetes</taxon>
        <taxon>Streptosporangiales</taxon>
        <taxon>Streptosporangiaceae</taxon>
        <taxon>Thermopolyspora</taxon>
    </lineage>
</organism>
<dbReference type="InterPro" id="IPR029044">
    <property type="entry name" value="Nucleotide-diphossugar_trans"/>
</dbReference>
<dbReference type="GO" id="GO:0009252">
    <property type="term" value="P:peptidoglycan biosynthetic process"/>
    <property type="evidence" value="ECO:0007669"/>
    <property type="project" value="UniProtKB-UniRule"/>
</dbReference>
<dbReference type="NCBIfam" id="NF010932">
    <property type="entry name" value="PRK14352.1"/>
    <property type="match status" value="1"/>
</dbReference>
<dbReference type="InterPro" id="IPR005882">
    <property type="entry name" value="Bifunctional_GlmU"/>
</dbReference>
<dbReference type="Gene3D" id="2.160.10.10">
    <property type="entry name" value="Hexapeptide repeat proteins"/>
    <property type="match status" value="1"/>
</dbReference>
<dbReference type="InterPro" id="IPR050065">
    <property type="entry name" value="GlmU-like"/>
</dbReference>
<dbReference type="PANTHER" id="PTHR43584:SF3">
    <property type="entry name" value="BIFUNCTIONAL PROTEIN GLMU"/>
    <property type="match status" value="1"/>
</dbReference>
<dbReference type="GO" id="GO:0005737">
    <property type="term" value="C:cytoplasm"/>
    <property type="evidence" value="ECO:0007669"/>
    <property type="project" value="UniProtKB-SubCell"/>
</dbReference>
<evidence type="ECO:0000256" key="2">
    <source>
        <dbReference type="ARBA" id="ARBA00007707"/>
    </source>
</evidence>
<evidence type="ECO:0000256" key="16">
    <source>
        <dbReference type="ARBA" id="ARBA00048493"/>
    </source>
</evidence>
<dbReference type="NCBIfam" id="NF010934">
    <property type="entry name" value="PRK14354.1"/>
    <property type="match status" value="1"/>
</dbReference>
<keyword evidence="10 18" id="KW-0133">Cell shape</keyword>
<keyword evidence="6 18" id="KW-0548">Nucleotidyltransferase</keyword>
<dbReference type="HAMAP" id="MF_01631">
    <property type="entry name" value="GlmU"/>
    <property type="match status" value="1"/>
</dbReference>
<feature type="binding site" evidence="18">
    <location>
        <begin position="392"/>
        <end position="393"/>
    </location>
    <ligand>
        <name>acetyl-CoA</name>
        <dbReference type="ChEBI" id="CHEBI:57288"/>
    </ligand>
</feature>
<keyword evidence="7 18" id="KW-0479">Metal-binding</keyword>
<comment type="cofactor">
    <cofactor evidence="18">
        <name>Mg(2+)</name>
        <dbReference type="ChEBI" id="CHEBI:18420"/>
    </cofactor>
    <text evidence="18">Binds 1 Mg(2+) ion per subunit.</text>
</comment>
<comment type="catalytic activity">
    <reaction evidence="15 18">
        <text>alpha-D-glucosamine 1-phosphate + acetyl-CoA = N-acetyl-alpha-D-glucosamine 1-phosphate + CoA + H(+)</text>
        <dbReference type="Rhea" id="RHEA:13725"/>
        <dbReference type="ChEBI" id="CHEBI:15378"/>
        <dbReference type="ChEBI" id="CHEBI:57287"/>
        <dbReference type="ChEBI" id="CHEBI:57288"/>
        <dbReference type="ChEBI" id="CHEBI:57776"/>
        <dbReference type="ChEBI" id="CHEBI:58516"/>
        <dbReference type="EC" id="2.3.1.157"/>
    </reaction>
</comment>
<sequence length="507" mass="53310">MSVPRPAAVIVLAAGEGTRMKSKKPKVLHELCGLAMLDHMLAAARGLEPERLILVVGHAREQVERHVAASAPDAEIVVQEERRGTGHAVRTVLEKTGPIEGTILVTYGDTPLLRTETLAALLGDHAREGNAVTVLTAVVPDPTGYGRIVRDAAGAVLEIVEHRDATPEQLAIREINSGVYAFDGTLLADAVKRVSSANAQGEEYLTDVLAILREDGHRVGASVAADHVEVEGVNDRVQLAFARQVLNRRILERHMRAGVTVIDPASTWIDVNVTLAPDVVIHPGTQLHGRTTVGEGAEIGPATTLTDTEVGEYAVVRNAVSVGAVIGPHAQVGPFAYLRPGTVLARKAKAGTFVEMKNTQVGEGTKVPHLTYAGDAVIGAGTNIGAATVFVNYDGVAKHRTVVGDHVFIGCDTMLVAPVTVADGAYTAAGSVITDDVPPGAIGVARARQRNVREWVLRRRAGTASAAAAQRAIAEQTEATDRVEQTAEVDKVGTVDGAGPAAEQQEK</sequence>
<evidence type="ECO:0000256" key="18">
    <source>
        <dbReference type="HAMAP-Rule" id="MF_01631"/>
    </source>
</evidence>
<feature type="binding site" evidence="18">
    <location>
        <begin position="107"/>
        <end position="109"/>
    </location>
    <ligand>
        <name>UDP-N-acetyl-alpha-D-glucosamine</name>
        <dbReference type="ChEBI" id="CHEBI:57705"/>
    </ligand>
</feature>
<dbReference type="AlphaFoldDB" id="A0A543ISN6"/>
<dbReference type="GO" id="GO:0003977">
    <property type="term" value="F:UDP-N-acetylglucosamine diphosphorylase activity"/>
    <property type="evidence" value="ECO:0007669"/>
    <property type="project" value="UniProtKB-UniRule"/>
</dbReference>
<feature type="binding site" evidence="18">
    <location>
        <position position="357"/>
    </location>
    <ligand>
        <name>UDP-N-acetyl-alpha-D-glucosamine</name>
        <dbReference type="ChEBI" id="CHEBI:57705"/>
    </ligand>
</feature>
<dbReference type="InterPro" id="IPR011004">
    <property type="entry name" value="Trimer_LpxA-like_sf"/>
</dbReference>
<dbReference type="EC" id="2.3.1.157" evidence="18"/>
<dbReference type="InterPro" id="IPR038009">
    <property type="entry name" value="GlmU_C_LbH"/>
</dbReference>
<feature type="binding site" evidence="18">
    <location>
        <position position="339"/>
    </location>
    <ligand>
        <name>UDP-N-acetyl-alpha-D-glucosamine</name>
        <dbReference type="ChEBI" id="CHEBI:57705"/>
    </ligand>
</feature>
<accession>A0A543ISN6</accession>
<dbReference type="EC" id="2.7.7.23" evidence="18"/>
<dbReference type="UniPathway" id="UPA00113">
    <property type="reaction ID" value="UER00532"/>
</dbReference>
<dbReference type="SUPFAM" id="SSF51161">
    <property type="entry name" value="Trimeric LpxA-like enzymes"/>
    <property type="match status" value="1"/>
</dbReference>
<dbReference type="GO" id="GO:0000287">
    <property type="term" value="F:magnesium ion binding"/>
    <property type="evidence" value="ECO:0007669"/>
    <property type="project" value="UniProtKB-UniRule"/>
</dbReference>
<comment type="similarity">
    <text evidence="3 18">In the N-terminal section; belongs to the N-acetylglucosamine-1-phosphate uridyltransferase family.</text>
</comment>
<comment type="pathway">
    <text evidence="18">Nucleotide-sugar biosynthesis; UDP-N-acetyl-alpha-D-glucosamine biosynthesis; N-acetyl-alpha-D-glucosamine 1-phosphate from alpha-D-glucosamine 6-phosphate (route II): step 2/2.</text>
</comment>
<feature type="binding site" evidence="18">
    <location>
        <position position="234"/>
    </location>
    <ligand>
        <name>Mg(2+)</name>
        <dbReference type="ChEBI" id="CHEBI:18420"/>
    </ligand>
</feature>
<evidence type="ECO:0000256" key="9">
    <source>
        <dbReference type="ARBA" id="ARBA00022842"/>
    </source>
</evidence>
<dbReference type="Pfam" id="PF00132">
    <property type="entry name" value="Hexapep"/>
    <property type="match status" value="1"/>
</dbReference>
<feature type="binding site" evidence="18">
    <location>
        <position position="234"/>
    </location>
    <ligand>
        <name>UDP-N-acetyl-alpha-D-glucosamine</name>
        <dbReference type="ChEBI" id="CHEBI:57705"/>
    </ligand>
</feature>
<feature type="region of interest" description="N-acetyltransferase" evidence="18">
    <location>
        <begin position="258"/>
        <end position="507"/>
    </location>
</feature>
<evidence type="ECO:0000256" key="1">
    <source>
        <dbReference type="ARBA" id="ARBA00004496"/>
    </source>
</evidence>
<feature type="binding site" evidence="18">
    <location>
        <position position="79"/>
    </location>
    <ligand>
        <name>UDP-N-acetyl-alpha-D-glucosamine</name>
        <dbReference type="ChEBI" id="CHEBI:57705"/>
    </ligand>
</feature>
<feature type="binding site" evidence="18">
    <location>
        <position position="383"/>
    </location>
    <ligand>
        <name>UDP-N-acetyl-alpha-D-glucosamine</name>
        <dbReference type="ChEBI" id="CHEBI:57705"/>
    </ligand>
</feature>
<evidence type="ECO:0000256" key="15">
    <source>
        <dbReference type="ARBA" id="ARBA00048247"/>
    </source>
</evidence>
<comment type="subcellular location">
    <subcellularLocation>
        <location evidence="1 18">Cytoplasm</location>
    </subcellularLocation>
</comment>
<dbReference type="GO" id="GO:0071555">
    <property type="term" value="P:cell wall organization"/>
    <property type="evidence" value="ECO:0007669"/>
    <property type="project" value="UniProtKB-KW"/>
</dbReference>
<evidence type="ECO:0000256" key="10">
    <source>
        <dbReference type="ARBA" id="ARBA00022960"/>
    </source>
</evidence>
<feature type="binding site" evidence="18">
    <location>
        <position position="176"/>
    </location>
    <ligand>
        <name>UDP-N-acetyl-alpha-D-glucosamine</name>
        <dbReference type="ChEBI" id="CHEBI:57705"/>
    </ligand>
</feature>
<dbReference type="Pfam" id="PF12804">
    <property type="entry name" value="NTP_transf_3"/>
    <property type="match status" value="1"/>
</dbReference>
<feature type="region of interest" description="Pyrophosphorylase" evidence="18">
    <location>
        <begin position="1"/>
        <end position="236"/>
    </location>
</feature>
<feature type="region of interest" description="Disordered" evidence="19">
    <location>
        <begin position="472"/>
        <end position="507"/>
    </location>
</feature>
<feature type="binding site" evidence="18">
    <location>
        <position position="146"/>
    </location>
    <ligand>
        <name>UDP-N-acetyl-alpha-D-glucosamine</name>
        <dbReference type="ChEBI" id="CHEBI:57705"/>
    </ligand>
</feature>
<evidence type="ECO:0000256" key="7">
    <source>
        <dbReference type="ARBA" id="ARBA00022723"/>
    </source>
</evidence>
<keyword evidence="8 18" id="KW-0677">Repeat</keyword>
<evidence type="ECO:0000256" key="3">
    <source>
        <dbReference type="ARBA" id="ARBA00007947"/>
    </source>
</evidence>
<dbReference type="EMBL" id="VFPQ01000001">
    <property type="protein sequence ID" value="TQM73591.1"/>
    <property type="molecule type" value="Genomic_DNA"/>
</dbReference>
<dbReference type="GO" id="GO:0000902">
    <property type="term" value="P:cell morphogenesis"/>
    <property type="evidence" value="ECO:0007669"/>
    <property type="project" value="UniProtKB-UniRule"/>
</dbReference>
<evidence type="ECO:0000259" key="20">
    <source>
        <dbReference type="Pfam" id="PF12804"/>
    </source>
</evidence>
<dbReference type="SUPFAM" id="SSF53448">
    <property type="entry name" value="Nucleotide-diphospho-sugar transferases"/>
    <property type="match status" value="1"/>
</dbReference>
<evidence type="ECO:0000313" key="21">
    <source>
        <dbReference type="EMBL" id="TQM73591.1"/>
    </source>
</evidence>
<evidence type="ECO:0000256" key="11">
    <source>
        <dbReference type="ARBA" id="ARBA00022984"/>
    </source>
</evidence>
<evidence type="ECO:0000256" key="12">
    <source>
        <dbReference type="ARBA" id="ARBA00023268"/>
    </source>
</evidence>
<feature type="binding site" evidence="18">
    <location>
        <begin position="12"/>
        <end position="15"/>
    </location>
    <ligand>
        <name>UDP-N-acetyl-alpha-D-glucosamine</name>
        <dbReference type="ChEBI" id="CHEBI:57705"/>
    </ligand>
</feature>
<dbReference type="Proteomes" id="UP000319213">
    <property type="component" value="Unassembled WGS sequence"/>
</dbReference>
<feature type="binding site" evidence="18">
    <location>
        <position position="26"/>
    </location>
    <ligand>
        <name>UDP-N-acetyl-alpha-D-glucosamine</name>
        <dbReference type="ChEBI" id="CHEBI:57705"/>
    </ligand>
</feature>
<evidence type="ECO:0000313" key="22">
    <source>
        <dbReference type="Proteomes" id="UP000319213"/>
    </source>
</evidence>
<protein>
    <recommendedName>
        <fullName evidence="18">Bifunctional protein GlmU</fullName>
    </recommendedName>
    <domain>
        <recommendedName>
            <fullName evidence="18">UDP-N-acetylglucosamine pyrophosphorylase</fullName>
            <ecNumber evidence="18">2.7.7.23</ecNumber>
        </recommendedName>
        <alternativeName>
            <fullName evidence="18">N-acetylglucosamine-1-phosphate uridyltransferase</fullName>
        </alternativeName>
    </domain>
    <domain>
        <recommendedName>
            <fullName evidence="18">Glucosamine-1-phosphate N-acetyltransferase</fullName>
            <ecNumber evidence="18">2.3.1.157</ecNumber>
        </recommendedName>
    </domain>
</protein>
<name>A0A543ISN6_9ACTN</name>